<dbReference type="STRING" id="1328760.A0A165G664"/>
<feature type="transmembrane region" description="Helical" evidence="2">
    <location>
        <begin position="257"/>
        <end position="277"/>
    </location>
</feature>
<gene>
    <name evidence="3" type="ORF">L228DRAFT_283915</name>
</gene>
<reference evidence="3 4" key="1">
    <citation type="journal article" date="2016" name="Fungal Biol.">
        <title>The genome of Xylona heveae provides a window into fungal endophytism.</title>
        <authorList>
            <person name="Gazis R."/>
            <person name="Kuo A."/>
            <person name="Riley R."/>
            <person name="LaButti K."/>
            <person name="Lipzen A."/>
            <person name="Lin J."/>
            <person name="Amirebrahimi M."/>
            <person name="Hesse C.N."/>
            <person name="Spatafora J.W."/>
            <person name="Henrissat B."/>
            <person name="Hainaut M."/>
            <person name="Grigoriev I.V."/>
            <person name="Hibbett D.S."/>
        </authorList>
    </citation>
    <scope>NUCLEOTIDE SEQUENCE [LARGE SCALE GENOMIC DNA]</scope>
    <source>
        <strain evidence="3 4">TC161</strain>
    </source>
</reference>
<dbReference type="OrthoDB" id="5308502at2759"/>
<feature type="transmembrane region" description="Helical" evidence="2">
    <location>
        <begin position="298"/>
        <end position="319"/>
    </location>
</feature>
<accession>A0A165G664</accession>
<proteinExistence type="predicted"/>
<feature type="transmembrane region" description="Helical" evidence="2">
    <location>
        <begin position="339"/>
        <end position="362"/>
    </location>
</feature>
<feature type="transmembrane region" description="Helical" evidence="2">
    <location>
        <begin position="86"/>
        <end position="107"/>
    </location>
</feature>
<feature type="compositionally biased region" description="Polar residues" evidence="1">
    <location>
        <begin position="450"/>
        <end position="473"/>
    </location>
</feature>
<keyword evidence="4" id="KW-1185">Reference proteome</keyword>
<dbReference type="OMA" id="WLPLWFY"/>
<evidence type="ECO:0000256" key="1">
    <source>
        <dbReference type="SAM" id="MobiDB-lite"/>
    </source>
</evidence>
<evidence type="ECO:0000313" key="3">
    <source>
        <dbReference type="EMBL" id="KZF21785.1"/>
    </source>
</evidence>
<dbReference type="EMBL" id="KV407460">
    <property type="protein sequence ID" value="KZF21785.1"/>
    <property type="molecule type" value="Genomic_DNA"/>
</dbReference>
<feature type="transmembrane region" description="Helical" evidence="2">
    <location>
        <begin position="216"/>
        <end position="237"/>
    </location>
</feature>
<name>A0A165G664_XYLHT</name>
<sequence>MGHIDIRELLQFPSGDNSSDVLINNVHFNKTALNHYNYTLYSNGTLSNSSKCYLVFDQFQPVMLSNGTFINGTSCYLPYYHIQDRGTLGIVFACLFAVSIMFTMINLRKHGRLFLPKEKRFRAIGRRWQWYWMLFVAACGIISGLTSVDVDRDYLQSLALILTNFFYYLMLPGILAAVWEATRHWGSWQERQIYDSDPYSLPQDDVRSKKEFWMPLMFYLFTWLNFFMVIPRSWSSIQLQRSLEQQNLNAKPAATDARFKAGSILAAVAWLIICYSLRHSIHYYKPRGRGIWQSFNGFFHWAPVKLLLAITILAVRVGYGIASAFDWSISPLKYNVQPGWMFGLGYATTLLIIIIFEIWGYVDENEDRLLIAQRRERGRAHDAELGLVKKPSWWSKLHGGPTLTSDERLRAFGAELGGGQPTRRNIERTLELGNMPTHQADPAENPFRDTPSNENTPRMSTPRQNSNASSNWGGSERTLGAGAPPTKVRSMLDI</sequence>
<keyword evidence="2" id="KW-0472">Membrane</keyword>
<protein>
    <submittedName>
        <fullName evidence="3">Uncharacterized protein</fullName>
    </submittedName>
</protein>
<organism evidence="3 4">
    <name type="scientific">Xylona heveae (strain CBS 132557 / TC161)</name>
    <dbReference type="NCBI Taxonomy" id="1328760"/>
    <lineage>
        <taxon>Eukaryota</taxon>
        <taxon>Fungi</taxon>
        <taxon>Dikarya</taxon>
        <taxon>Ascomycota</taxon>
        <taxon>Pezizomycotina</taxon>
        <taxon>Xylonomycetes</taxon>
        <taxon>Xylonales</taxon>
        <taxon>Xylonaceae</taxon>
        <taxon>Xylona</taxon>
    </lineage>
</organism>
<feature type="region of interest" description="Disordered" evidence="1">
    <location>
        <begin position="435"/>
        <end position="494"/>
    </location>
</feature>
<feature type="transmembrane region" description="Helical" evidence="2">
    <location>
        <begin position="154"/>
        <end position="179"/>
    </location>
</feature>
<dbReference type="InterPro" id="IPR018830">
    <property type="entry name" value="DUF2434"/>
</dbReference>
<evidence type="ECO:0000256" key="2">
    <source>
        <dbReference type="SAM" id="Phobius"/>
    </source>
</evidence>
<dbReference type="Proteomes" id="UP000076632">
    <property type="component" value="Unassembled WGS sequence"/>
</dbReference>
<keyword evidence="2" id="KW-0812">Transmembrane</keyword>
<dbReference type="Pfam" id="PF10361">
    <property type="entry name" value="DUF2434"/>
    <property type="match status" value="1"/>
</dbReference>
<dbReference type="RefSeq" id="XP_018187340.1">
    <property type="nucleotide sequence ID" value="XM_018336159.1"/>
</dbReference>
<dbReference type="GeneID" id="28901296"/>
<dbReference type="AlphaFoldDB" id="A0A165G664"/>
<feature type="transmembrane region" description="Helical" evidence="2">
    <location>
        <begin position="128"/>
        <end position="148"/>
    </location>
</feature>
<keyword evidence="2" id="KW-1133">Transmembrane helix</keyword>
<dbReference type="InParanoid" id="A0A165G664"/>
<evidence type="ECO:0000313" key="4">
    <source>
        <dbReference type="Proteomes" id="UP000076632"/>
    </source>
</evidence>